<dbReference type="InterPro" id="IPR046525">
    <property type="entry name" value="DUF6702"/>
</dbReference>
<evidence type="ECO:0000256" key="1">
    <source>
        <dbReference type="SAM" id="Phobius"/>
    </source>
</evidence>
<reference evidence="3 4" key="1">
    <citation type="submission" date="2023-09" db="EMBL/GenBank/DDBJ databases">
        <title>Flavobacterium sp. a novel bacteria isolate from Pepper rhizosphere.</title>
        <authorList>
            <person name="Peng Y."/>
            <person name="Lee J."/>
        </authorList>
    </citation>
    <scope>NUCLEOTIDE SEQUENCE [LARGE SCALE GENOMIC DNA]</scope>
    <source>
        <strain evidence="2">PMR2A8</strain>
        <strain evidence="3 4">PMTSA4</strain>
    </source>
</reference>
<dbReference type="KEGG" id="fcj:RN605_07825"/>
<dbReference type="EMBL" id="CP134878">
    <property type="protein sequence ID" value="WNM19208.1"/>
    <property type="molecule type" value="Genomic_DNA"/>
</dbReference>
<keyword evidence="1" id="KW-0812">Transmembrane</keyword>
<gene>
    <name evidence="3" type="ORF">RN605_07825</name>
    <name evidence="2" type="ORF">RN608_00655</name>
</gene>
<feature type="transmembrane region" description="Helical" evidence="1">
    <location>
        <begin position="7"/>
        <end position="26"/>
    </location>
</feature>
<keyword evidence="1" id="KW-0472">Membrane</keyword>
<accession>A0AA96F0V8</accession>
<accession>A0AA96EXS6</accession>
<dbReference type="Proteomes" id="UP001304515">
    <property type="component" value="Chromosome"/>
</dbReference>
<dbReference type="AlphaFoldDB" id="A0AA96F0V8"/>
<protein>
    <recommendedName>
        <fullName evidence="5">Peptidase E</fullName>
    </recommendedName>
</protein>
<evidence type="ECO:0000313" key="4">
    <source>
        <dbReference type="Proteomes" id="UP001304515"/>
    </source>
</evidence>
<proteinExistence type="predicted"/>
<sequence>MSKIFKISFGILMFFLISSFIIHKFYVGMFQLEFVPQKKELQITTRLFIDDLNEALKKKFHKKTFLAEENESKEDVVLLQKYFSEKFKIQINGQTKSYVFLSKEIENNVLICYFKIKDIQKINSLEIENSILTDLFPEQQNIIQFNDNGKKSSLLLTDETIKGMLK</sequence>
<keyword evidence="4" id="KW-1185">Reference proteome</keyword>
<evidence type="ECO:0008006" key="5">
    <source>
        <dbReference type="Google" id="ProtNLM"/>
    </source>
</evidence>
<evidence type="ECO:0000313" key="3">
    <source>
        <dbReference type="EMBL" id="WNM20597.1"/>
    </source>
</evidence>
<organism evidence="3 4">
    <name type="scientific">Flavobacterium capsici</name>
    <dbReference type="NCBI Taxonomy" id="3075618"/>
    <lineage>
        <taxon>Bacteria</taxon>
        <taxon>Pseudomonadati</taxon>
        <taxon>Bacteroidota</taxon>
        <taxon>Flavobacteriia</taxon>
        <taxon>Flavobacteriales</taxon>
        <taxon>Flavobacteriaceae</taxon>
        <taxon>Flavobacterium</taxon>
    </lineage>
</organism>
<keyword evidence="1" id="KW-1133">Transmembrane helix</keyword>
<name>A0AA96F0V8_9FLAO</name>
<dbReference type="EMBL" id="CP134890">
    <property type="protein sequence ID" value="WNM20597.1"/>
    <property type="molecule type" value="Genomic_DNA"/>
</dbReference>
<evidence type="ECO:0000313" key="2">
    <source>
        <dbReference type="EMBL" id="WNM19208.1"/>
    </source>
</evidence>
<dbReference type="Pfam" id="PF20420">
    <property type="entry name" value="DUF6702"/>
    <property type="match status" value="1"/>
</dbReference>
<dbReference type="RefSeq" id="WP_313323961.1">
    <property type="nucleotide sequence ID" value="NZ_CP134878.1"/>
</dbReference>